<keyword evidence="2" id="KW-0449">Lipoprotein</keyword>
<keyword evidence="3" id="KW-1185">Reference proteome</keyword>
<keyword evidence="1" id="KW-0472">Membrane</keyword>
<dbReference type="Pfam" id="PF25594">
    <property type="entry name" value="GldB_lipo"/>
    <property type="match status" value="1"/>
</dbReference>
<dbReference type="OrthoDB" id="976022at2"/>
<dbReference type="InterPro" id="IPR019853">
    <property type="entry name" value="GldB-like"/>
</dbReference>
<dbReference type="NCBIfam" id="TIGR03514">
    <property type="entry name" value="GldB_lipo"/>
    <property type="match status" value="1"/>
</dbReference>
<evidence type="ECO:0000313" key="3">
    <source>
        <dbReference type="Proteomes" id="UP000540519"/>
    </source>
</evidence>
<sequence length="327" mass="38258">MYRKLLCNYIPVFAIFIISVLFLGCNEGPKVSEEVKKINIDLQVDRFDKEFAAATPENLSVLKKKYPYLFPERYADSVWVAKMKDTIQVELLSEVEKTFSNFSNQEQSLELLFQHIKYYFPNFETPKVVTVTSDVDYSNRVILTDTLLLIGLDNYLGPEHRFYRDIQNYISADLDSQYLAVDVASAFAKKVVPRPQERTFLAQLIYYGKELYLKDRLLPLETDAQKVNYTEEQLLWSEANEQAIWRNFIENEYLYSTDNTLARRFLDPAPFSKFGLELDNESPGRVGRYIGWQIVKAFMDKNEVTLQQLLSLPAEEIFKKSNYKPRK</sequence>
<dbReference type="Proteomes" id="UP000540519">
    <property type="component" value="Unassembled WGS sequence"/>
</dbReference>
<dbReference type="AlphaFoldDB" id="A0A7X2ZT99"/>
<dbReference type="PROSITE" id="PS51257">
    <property type="entry name" value="PROKAR_LIPOPROTEIN"/>
    <property type="match status" value="1"/>
</dbReference>
<evidence type="ECO:0000256" key="1">
    <source>
        <dbReference type="SAM" id="Phobius"/>
    </source>
</evidence>
<name>A0A7X2ZT99_9FLAO</name>
<gene>
    <name evidence="2" type="primary">gldB</name>
    <name evidence="2" type="ORF">D9O36_09050</name>
</gene>
<proteinExistence type="predicted"/>
<comment type="caution">
    <text evidence="2">The sequence shown here is derived from an EMBL/GenBank/DDBJ whole genome shotgun (WGS) entry which is preliminary data.</text>
</comment>
<evidence type="ECO:0000313" key="2">
    <source>
        <dbReference type="EMBL" id="MUH35987.1"/>
    </source>
</evidence>
<organism evidence="2 3">
    <name type="scientific">Zobellia amurskyensis</name>
    <dbReference type="NCBI Taxonomy" id="248905"/>
    <lineage>
        <taxon>Bacteria</taxon>
        <taxon>Pseudomonadati</taxon>
        <taxon>Bacteroidota</taxon>
        <taxon>Flavobacteriia</taxon>
        <taxon>Flavobacteriales</taxon>
        <taxon>Flavobacteriaceae</taxon>
        <taxon>Zobellia</taxon>
    </lineage>
</organism>
<accession>A0A7X2ZT99</accession>
<reference evidence="2 3" key="1">
    <citation type="journal article" date="2019" name="Mar. Drugs">
        <title>Comparative Genomics and CAZyme Genome Repertoires of Marine Zobellia amurskyensis KMM 3526(T) and Zobellia laminariae KMM 3676(T).</title>
        <authorList>
            <person name="Chernysheva N."/>
            <person name="Bystritskaya E."/>
            <person name="Stenkova A."/>
            <person name="Golovkin I."/>
            <person name="Nedashkovskaya O."/>
            <person name="Isaeva M."/>
        </authorList>
    </citation>
    <scope>NUCLEOTIDE SEQUENCE [LARGE SCALE GENOMIC DNA]</scope>
    <source>
        <strain evidence="2 3">KMM 3526</strain>
    </source>
</reference>
<keyword evidence="1" id="KW-1133">Transmembrane helix</keyword>
<feature type="transmembrane region" description="Helical" evidence="1">
    <location>
        <begin position="5"/>
        <end position="24"/>
    </location>
</feature>
<keyword evidence="1" id="KW-0812">Transmembrane</keyword>
<dbReference type="EMBL" id="RCNR01000013">
    <property type="protein sequence ID" value="MUH35987.1"/>
    <property type="molecule type" value="Genomic_DNA"/>
</dbReference>
<protein>
    <submittedName>
        <fullName evidence="2">Gliding motility lipoprotein GldB</fullName>
    </submittedName>
</protein>